<name>A0A1G2I3K5_9BACT</name>
<sequence length="122" mass="14085">MTGLRTSVGGVAIEAELWHCSETSSFVIASSRENYPPQRKFPTQEPAGDVAIYGMSVSTLDYQPPTIRSWLKAKVFYLFWARNDDEKECFKTAPRIMDICRKTWGYFSRKDNPLKFAKLFFL</sequence>
<comment type="caution">
    <text evidence="1">The sequence shown here is derived from an EMBL/GenBank/DDBJ whole genome shotgun (WGS) entry which is preliminary data.</text>
</comment>
<protein>
    <submittedName>
        <fullName evidence="1">Uncharacterized protein</fullName>
    </submittedName>
</protein>
<organism evidence="1 2">
    <name type="scientific">Candidatus Staskawiczbacteria bacterium RIFCSPHIGHO2_02_FULL_42_22</name>
    <dbReference type="NCBI Taxonomy" id="1802207"/>
    <lineage>
        <taxon>Bacteria</taxon>
        <taxon>Candidatus Staskawicziibacteriota</taxon>
    </lineage>
</organism>
<gene>
    <name evidence="1" type="ORF">A3D44_03995</name>
</gene>
<proteinExistence type="predicted"/>
<evidence type="ECO:0000313" key="1">
    <source>
        <dbReference type="EMBL" id="OGZ68648.1"/>
    </source>
</evidence>
<evidence type="ECO:0000313" key="2">
    <source>
        <dbReference type="Proteomes" id="UP000178820"/>
    </source>
</evidence>
<dbReference type="AlphaFoldDB" id="A0A1G2I3K5"/>
<dbReference type="Proteomes" id="UP000178820">
    <property type="component" value="Unassembled WGS sequence"/>
</dbReference>
<accession>A0A1G2I3K5</accession>
<reference evidence="1 2" key="1">
    <citation type="journal article" date="2016" name="Nat. Commun.">
        <title>Thousands of microbial genomes shed light on interconnected biogeochemical processes in an aquifer system.</title>
        <authorList>
            <person name="Anantharaman K."/>
            <person name="Brown C.T."/>
            <person name="Hug L.A."/>
            <person name="Sharon I."/>
            <person name="Castelle C.J."/>
            <person name="Probst A.J."/>
            <person name="Thomas B.C."/>
            <person name="Singh A."/>
            <person name="Wilkins M.J."/>
            <person name="Karaoz U."/>
            <person name="Brodie E.L."/>
            <person name="Williams K.H."/>
            <person name="Hubbard S.S."/>
            <person name="Banfield J.F."/>
        </authorList>
    </citation>
    <scope>NUCLEOTIDE SEQUENCE [LARGE SCALE GENOMIC DNA]</scope>
</reference>
<dbReference type="EMBL" id="MHOT01000019">
    <property type="protein sequence ID" value="OGZ68648.1"/>
    <property type="molecule type" value="Genomic_DNA"/>
</dbReference>